<dbReference type="InterPro" id="IPR013882">
    <property type="entry name" value="Ctp1_C"/>
</dbReference>
<dbReference type="HOGENOM" id="CLU_018738_0_0_1"/>
<feature type="region of interest" description="Disordered" evidence="4">
    <location>
        <begin position="66"/>
        <end position="94"/>
    </location>
</feature>
<gene>
    <name evidence="6" type="ORF">S40285_03609</name>
</gene>
<feature type="compositionally biased region" description="Low complexity" evidence="4">
    <location>
        <begin position="275"/>
        <end position="284"/>
    </location>
</feature>
<feature type="compositionally biased region" description="Polar residues" evidence="4">
    <location>
        <begin position="427"/>
        <end position="439"/>
    </location>
</feature>
<dbReference type="AlphaFoldDB" id="A0A084QBR5"/>
<evidence type="ECO:0000256" key="3">
    <source>
        <dbReference type="ARBA" id="ARBA00023242"/>
    </source>
</evidence>
<dbReference type="EMBL" id="KL660856">
    <property type="protein sequence ID" value="KFA61400.1"/>
    <property type="molecule type" value="Genomic_DNA"/>
</dbReference>
<evidence type="ECO:0000256" key="2">
    <source>
        <dbReference type="ARBA" id="ARBA00022763"/>
    </source>
</evidence>
<evidence type="ECO:0000313" key="6">
    <source>
        <dbReference type="EMBL" id="KFA61400.1"/>
    </source>
</evidence>
<evidence type="ECO:0000313" key="7">
    <source>
        <dbReference type="Proteomes" id="UP000028524"/>
    </source>
</evidence>
<keyword evidence="2" id="KW-0227">DNA damage</keyword>
<feature type="region of interest" description="Disordered" evidence="4">
    <location>
        <begin position="266"/>
        <end position="291"/>
    </location>
</feature>
<evidence type="ECO:0000259" key="5">
    <source>
        <dbReference type="Pfam" id="PF08573"/>
    </source>
</evidence>
<dbReference type="OrthoDB" id="5801062at2759"/>
<evidence type="ECO:0000256" key="1">
    <source>
        <dbReference type="ARBA" id="ARBA00004123"/>
    </source>
</evidence>
<dbReference type="GO" id="GO:0005634">
    <property type="term" value="C:nucleus"/>
    <property type="evidence" value="ECO:0007669"/>
    <property type="project" value="UniProtKB-SubCell"/>
</dbReference>
<feature type="compositionally biased region" description="Polar residues" evidence="4">
    <location>
        <begin position="396"/>
        <end position="413"/>
    </location>
</feature>
<dbReference type="Proteomes" id="UP000028524">
    <property type="component" value="Unassembled WGS sequence"/>
</dbReference>
<evidence type="ECO:0000256" key="4">
    <source>
        <dbReference type="SAM" id="MobiDB-lite"/>
    </source>
</evidence>
<protein>
    <recommendedName>
        <fullName evidence="5">DNA endonuclease activator Ctp1 C-terminal domain-containing protein</fullName>
    </recommendedName>
</protein>
<keyword evidence="3" id="KW-0539">Nucleus</keyword>
<dbReference type="Pfam" id="PF08573">
    <property type="entry name" value="SAE2"/>
    <property type="match status" value="1"/>
</dbReference>
<name>A0A084QBR5_STAC4</name>
<feature type="compositionally biased region" description="Polar residues" evidence="4">
    <location>
        <begin position="66"/>
        <end position="89"/>
    </location>
</feature>
<dbReference type="GO" id="GO:0006281">
    <property type="term" value="P:DNA repair"/>
    <property type="evidence" value="ECO:0007669"/>
    <property type="project" value="InterPro"/>
</dbReference>
<feature type="domain" description="DNA endonuclease activator Ctp1 C-terminal" evidence="5">
    <location>
        <begin position="529"/>
        <end position="641"/>
    </location>
</feature>
<feature type="region of interest" description="Disordered" evidence="4">
    <location>
        <begin position="396"/>
        <end position="502"/>
    </location>
</feature>
<feature type="compositionally biased region" description="Basic and acidic residues" evidence="4">
    <location>
        <begin position="450"/>
        <end position="461"/>
    </location>
</feature>
<accession>A0A084QBR5</accession>
<dbReference type="STRING" id="1283841.A0A084QBR5"/>
<reference evidence="6 7" key="1">
    <citation type="journal article" date="2014" name="BMC Genomics">
        <title>Comparative genome sequencing reveals chemotype-specific gene clusters in the toxigenic black mold Stachybotrys.</title>
        <authorList>
            <person name="Semeiks J."/>
            <person name="Borek D."/>
            <person name="Otwinowski Z."/>
            <person name="Grishin N.V."/>
        </authorList>
    </citation>
    <scope>NUCLEOTIDE SEQUENCE [LARGE SCALE GENOMIC DNA]</scope>
    <source>
        <strain evidence="6 7">IBT 40285</strain>
    </source>
</reference>
<proteinExistence type="predicted"/>
<keyword evidence="7" id="KW-1185">Reference proteome</keyword>
<dbReference type="OMA" id="HRFSRMQ"/>
<organism evidence="6 7">
    <name type="scientific">Stachybotrys chlorohalonatus (strain IBT 40285)</name>
    <dbReference type="NCBI Taxonomy" id="1283841"/>
    <lineage>
        <taxon>Eukaryota</taxon>
        <taxon>Fungi</taxon>
        <taxon>Dikarya</taxon>
        <taxon>Ascomycota</taxon>
        <taxon>Pezizomycotina</taxon>
        <taxon>Sordariomycetes</taxon>
        <taxon>Hypocreomycetidae</taxon>
        <taxon>Hypocreales</taxon>
        <taxon>Stachybotryaceae</taxon>
        <taxon>Stachybotrys</taxon>
    </lineage>
</organism>
<comment type="subcellular location">
    <subcellularLocation>
        <location evidence="1">Nucleus</location>
    </subcellularLocation>
</comment>
<sequence>MTSWLEQGRPAILEAISSVCDRIDQDVRKELEDSRAREAQRDEDIGRLEEENALLRGKLAVFEASATSNASSKTRKGTNLSTVQPSVTDNPEKDWKQEYNNLSLRFNALSENFKKAKAALEKRKDERNNWARHAEALATKVRAAEKEHGIQIIDKNSTPKPERQNISFDASRFGQDVESPHRVENVQTHPMQPATEASTNPGEFVSPVIPPDAIQEEPEYALPPLPKSNNADTVVVKCELSSDAPMVISERVVKKRRRSNSAELVAKRKLKIESHSSSSPSGSSDHLNLQESPDLGDALVRLSTPRKRKIWQDPRPFQNELVSAANMVTPTHVTLPISEFPQTAQASRVSSALTPLSVNRRLIRSGKERLKMPLKSGLGNGMASLAEDGGVYETDTSASKRARSHATTASKASRLNRLLNPMGDANESPSVLRTRSQSAEAGRPPLPIPNRRELPFNKETRQPSPLVAPNATSTTKKRVASTKSPLREPSTPSTRKSLKASKLRTKPVGELRLEDFKVNPSFNDGHDFAFSEVIRGDERDNLPGCVDMHCCGPHFRALAKSQRPNSPLSTTEQREEQELLEKYLGDSYHRLNSMNKEQRTALWVDAKTKELADKYGRHRHRFSRMQSPPGFWNADFPTTQELEADRLEAAEREKAIVEERYREAMRPEGRWLFRDE</sequence>
<dbReference type="InParanoid" id="A0A084QBR5"/>